<protein>
    <submittedName>
        <fullName evidence="1">Uncharacterized protein</fullName>
    </submittedName>
</protein>
<organism evidence="1 2">
    <name type="scientific">Penicillium antarcticum</name>
    <dbReference type="NCBI Taxonomy" id="416450"/>
    <lineage>
        <taxon>Eukaryota</taxon>
        <taxon>Fungi</taxon>
        <taxon>Dikarya</taxon>
        <taxon>Ascomycota</taxon>
        <taxon>Pezizomycotina</taxon>
        <taxon>Eurotiomycetes</taxon>
        <taxon>Eurotiomycetidae</taxon>
        <taxon>Eurotiales</taxon>
        <taxon>Aspergillaceae</taxon>
        <taxon>Penicillium</taxon>
    </lineage>
</organism>
<keyword evidence="2" id="KW-1185">Reference proteome</keyword>
<reference evidence="2" key="1">
    <citation type="journal article" date="2017" name="Nat. Microbiol.">
        <title>Global analysis of biosynthetic gene clusters reveals vast potential of secondary metabolite production in Penicillium species.</title>
        <authorList>
            <person name="Nielsen J.C."/>
            <person name="Grijseels S."/>
            <person name="Prigent S."/>
            <person name="Ji B."/>
            <person name="Dainat J."/>
            <person name="Nielsen K.F."/>
            <person name="Frisvad J.C."/>
            <person name="Workman M."/>
            <person name="Nielsen J."/>
        </authorList>
    </citation>
    <scope>NUCLEOTIDE SEQUENCE [LARGE SCALE GENOMIC DNA]</scope>
    <source>
        <strain evidence="2">IBT 31811</strain>
    </source>
</reference>
<dbReference type="Proteomes" id="UP000191672">
    <property type="component" value="Unassembled WGS sequence"/>
</dbReference>
<evidence type="ECO:0000313" key="1">
    <source>
        <dbReference type="EMBL" id="OQD88142.1"/>
    </source>
</evidence>
<evidence type="ECO:0000313" key="2">
    <source>
        <dbReference type="Proteomes" id="UP000191672"/>
    </source>
</evidence>
<comment type="caution">
    <text evidence="1">The sequence shown here is derived from an EMBL/GenBank/DDBJ whole genome shotgun (WGS) entry which is preliminary data.</text>
</comment>
<proteinExistence type="predicted"/>
<dbReference type="EMBL" id="MDYN01000004">
    <property type="protein sequence ID" value="OQD88142.1"/>
    <property type="molecule type" value="Genomic_DNA"/>
</dbReference>
<gene>
    <name evidence="1" type="ORF">PENANT_c004G07038</name>
</gene>
<sequence>MAQLGLDSALAPQNLAVSSASSIRPTGTPPRFAG</sequence>
<name>A0A1V6QGK9_9EURO</name>
<accession>A0A1V6QGK9</accession>
<dbReference type="AlphaFoldDB" id="A0A1V6QGK9"/>